<feature type="transmembrane region" description="Helical" evidence="1">
    <location>
        <begin position="12"/>
        <end position="31"/>
    </location>
</feature>
<feature type="transmembrane region" description="Helical" evidence="1">
    <location>
        <begin position="38"/>
        <end position="61"/>
    </location>
</feature>
<dbReference type="EMBL" id="CAIJEO010000004">
    <property type="protein sequence ID" value="CAD0090199.1"/>
    <property type="molecule type" value="Genomic_DNA"/>
</dbReference>
<dbReference type="Proteomes" id="UP000714618">
    <property type="component" value="Unassembled WGS sequence"/>
</dbReference>
<keyword evidence="3" id="KW-1185">Reference proteome</keyword>
<protein>
    <submittedName>
        <fullName evidence="2">Uncharacterized protein</fullName>
    </submittedName>
</protein>
<name>A0A9N8JL01_9PEZI</name>
<evidence type="ECO:0000256" key="1">
    <source>
        <dbReference type="SAM" id="Phobius"/>
    </source>
</evidence>
<reference evidence="2" key="1">
    <citation type="submission" date="2020-06" db="EMBL/GenBank/DDBJ databases">
        <authorList>
            <person name="Onetto C."/>
        </authorList>
    </citation>
    <scope>NUCLEOTIDE SEQUENCE</scope>
</reference>
<dbReference type="AlphaFoldDB" id="A0A9N8JL01"/>
<proteinExistence type="predicted"/>
<evidence type="ECO:0000313" key="3">
    <source>
        <dbReference type="Proteomes" id="UP000714618"/>
    </source>
</evidence>
<gene>
    <name evidence="2" type="ORF">AWRI4233_LOCUS2555</name>
</gene>
<evidence type="ECO:0000313" key="2">
    <source>
        <dbReference type="EMBL" id="CAD0090199.1"/>
    </source>
</evidence>
<sequence>MASWYQPLKSPFFLSGVIINAMLAFLLLWAARNRGPRVWLPIVIAMIVVGTLQAAFGMHLFRG</sequence>
<keyword evidence="1" id="KW-0472">Membrane</keyword>
<keyword evidence="1" id="KW-0812">Transmembrane</keyword>
<organism evidence="2 3">
    <name type="scientific">Aureobasidium mustum</name>
    <dbReference type="NCBI Taxonomy" id="2773714"/>
    <lineage>
        <taxon>Eukaryota</taxon>
        <taxon>Fungi</taxon>
        <taxon>Dikarya</taxon>
        <taxon>Ascomycota</taxon>
        <taxon>Pezizomycotina</taxon>
        <taxon>Dothideomycetes</taxon>
        <taxon>Dothideomycetidae</taxon>
        <taxon>Dothideales</taxon>
        <taxon>Saccotheciaceae</taxon>
        <taxon>Aureobasidium</taxon>
    </lineage>
</organism>
<keyword evidence="1" id="KW-1133">Transmembrane helix</keyword>
<dbReference type="OrthoDB" id="3905563at2759"/>
<comment type="caution">
    <text evidence="2">The sequence shown here is derived from an EMBL/GenBank/DDBJ whole genome shotgun (WGS) entry which is preliminary data.</text>
</comment>
<accession>A0A9N8JL01</accession>